<dbReference type="RefSeq" id="WP_190302204.1">
    <property type="nucleotide sequence ID" value="NZ_JACOIJ010000015.1"/>
</dbReference>
<dbReference type="EMBL" id="JACOIJ010000015">
    <property type="protein sequence ID" value="MBD1429797.1"/>
    <property type="molecule type" value="Genomic_DNA"/>
</dbReference>
<dbReference type="Proteomes" id="UP000651271">
    <property type="component" value="Unassembled WGS sequence"/>
</dbReference>
<organism evidence="1 2">
    <name type="scientific">Sphingobacterium litopenaei</name>
    <dbReference type="NCBI Taxonomy" id="2763500"/>
    <lineage>
        <taxon>Bacteria</taxon>
        <taxon>Pseudomonadati</taxon>
        <taxon>Bacteroidota</taxon>
        <taxon>Sphingobacteriia</taxon>
        <taxon>Sphingobacteriales</taxon>
        <taxon>Sphingobacteriaceae</taxon>
        <taxon>Sphingobacterium</taxon>
    </lineage>
</organism>
<evidence type="ECO:0008006" key="3">
    <source>
        <dbReference type="Google" id="ProtNLM"/>
    </source>
</evidence>
<reference evidence="1 2" key="1">
    <citation type="submission" date="2020-08" db="EMBL/GenBank/DDBJ databases">
        <title>Sphingobacterium sp. DN04309 isolated from aquaculture water.</title>
        <authorList>
            <person name="Zhang M."/>
        </authorList>
    </citation>
    <scope>NUCLEOTIDE SEQUENCE [LARGE SCALE GENOMIC DNA]</scope>
    <source>
        <strain evidence="1 2">DN04309</strain>
    </source>
</reference>
<sequence>MKNRKILFLFSLLALFVLGCDPLEERLDLGSSITAEDLNISATPLVVNGKKSNKVVLVNNSPVLSSWNFGVGLSQKMTDTVLMVATGQNEIIFTGRNPDGTSISKSLTVEIDELTFEVPLEWGYLTGGSEKSWVWDTDKPAVWGNGGYKGNVAPAWWTLQVTDIEGQAANEGVGAKMIFHLANAELHKVKSNGDIEKGTYKFEMNKQVLLDDGSVWAKGKLTTKGVTMLCGKSPDEGGIPVYEYDILVLKGSEMMLSYAPAGTGAWGTAYFWAFKSL</sequence>
<evidence type="ECO:0000313" key="2">
    <source>
        <dbReference type="Proteomes" id="UP000651271"/>
    </source>
</evidence>
<evidence type="ECO:0000313" key="1">
    <source>
        <dbReference type="EMBL" id="MBD1429797.1"/>
    </source>
</evidence>
<name>A0ABR7YEQ6_9SPHI</name>
<protein>
    <recommendedName>
        <fullName evidence="3">Lipoprotein</fullName>
    </recommendedName>
</protein>
<gene>
    <name evidence="1" type="ORF">H8B04_09455</name>
</gene>
<proteinExistence type="predicted"/>
<dbReference type="PROSITE" id="PS51257">
    <property type="entry name" value="PROKAR_LIPOPROTEIN"/>
    <property type="match status" value="1"/>
</dbReference>
<comment type="caution">
    <text evidence="1">The sequence shown here is derived from an EMBL/GenBank/DDBJ whole genome shotgun (WGS) entry which is preliminary data.</text>
</comment>
<accession>A0ABR7YEQ6</accession>
<keyword evidence="2" id="KW-1185">Reference proteome</keyword>